<evidence type="ECO:0000256" key="2">
    <source>
        <dbReference type="ARBA" id="ARBA00001911"/>
    </source>
</evidence>
<evidence type="ECO:0000256" key="6">
    <source>
        <dbReference type="ARBA" id="ARBA00005412"/>
    </source>
</evidence>
<name>A0A2T5BC19_MYCDI</name>
<dbReference type="Pfam" id="PF01761">
    <property type="entry name" value="DHQ_synthase"/>
    <property type="match status" value="1"/>
</dbReference>
<keyword evidence="15 18" id="KW-0057">Aromatic amino acid biosynthesis</keyword>
<dbReference type="InterPro" id="IPR030960">
    <property type="entry name" value="DHQS/DOIS_N"/>
</dbReference>
<comment type="pathway">
    <text evidence="5 18">Metabolic intermediate biosynthesis; chorismate biosynthesis; chorismate from D-erythrose 4-phosphate and phosphoenolpyruvate: step 2/7.</text>
</comment>
<dbReference type="GO" id="GO:0009073">
    <property type="term" value="P:aromatic amino acid family biosynthetic process"/>
    <property type="evidence" value="ECO:0007669"/>
    <property type="project" value="UniProtKB-KW"/>
</dbReference>
<comment type="subcellular location">
    <subcellularLocation>
        <location evidence="4 18">Cytoplasm</location>
    </subcellularLocation>
</comment>
<dbReference type="HAMAP" id="MF_00110">
    <property type="entry name" value="DHQ_synthase"/>
    <property type="match status" value="1"/>
</dbReference>
<dbReference type="Gene3D" id="1.20.1090.10">
    <property type="entry name" value="Dehydroquinate synthase-like - alpha domain"/>
    <property type="match status" value="1"/>
</dbReference>
<keyword evidence="14 18" id="KW-0520">NAD</keyword>
<protein>
    <recommendedName>
        <fullName evidence="8 18">3-dehydroquinate synthase</fullName>
        <shortName evidence="18">DHQS</shortName>
        <ecNumber evidence="7 18">4.2.3.4</ecNumber>
    </recommendedName>
</protein>
<comment type="caution">
    <text evidence="21">The sequence shown here is derived from an EMBL/GenBank/DDBJ whole genome shotgun (WGS) entry which is preliminary data.</text>
</comment>
<feature type="binding site" evidence="18">
    <location>
        <position position="160"/>
    </location>
    <ligand>
        <name>NAD(+)</name>
        <dbReference type="ChEBI" id="CHEBI:57540"/>
    </ligand>
</feature>
<feature type="binding site" evidence="18">
    <location>
        <position position="274"/>
    </location>
    <ligand>
        <name>Zn(2+)</name>
        <dbReference type="ChEBI" id="CHEBI:29105"/>
    </ligand>
</feature>
<dbReference type="EC" id="4.2.3.4" evidence="7 18"/>
<dbReference type="FunFam" id="3.40.50.1970:FF:000001">
    <property type="entry name" value="3-dehydroquinate synthase"/>
    <property type="match status" value="1"/>
</dbReference>
<evidence type="ECO:0000256" key="11">
    <source>
        <dbReference type="ARBA" id="ARBA00022723"/>
    </source>
</evidence>
<dbReference type="InterPro" id="IPR016037">
    <property type="entry name" value="DHQ_synth_AroB"/>
</dbReference>
<evidence type="ECO:0000256" key="16">
    <source>
        <dbReference type="ARBA" id="ARBA00023239"/>
    </source>
</evidence>
<dbReference type="InterPro" id="IPR056179">
    <property type="entry name" value="DHQS_C"/>
</dbReference>
<evidence type="ECO:0000256" key="4">
    <source>
        <dbReference type="ARBA" id="ARBA00004496"/>
    </source>
</evidence>
<feature type="domain" description="3-dehydroquinate synthase C-terminal" evidence="20">
    <location>
        <begin position="190"/>
        <end position="339"/>
    </location>
</feature>
<accession>A0A2T5BC19</accession>
<evidence type="ECO:0000256" key="10">
    <source>
        <dbReference type="ARBA" id="ARBA00022605"/>
    </source>
</evidence>
<comment type="function">
    <text evidence="3 18">Catalyzes the conversion of 3-deoxy-D-arabino-heptulosonate 7-phosphate (DAHP) to dehydroquinate (DHQ).</text>
</comment>
<keyword evidence="17 18" id="KW-0170">Cobalt</keyword>
<reference evidence="21 22" key="1">
    <citation type="submission" date="2018-04" db="EMBL/GenBank/DDBJ databases">
        <title>Genomic Encyclopedia of Type Strains, Phase IV (KMG-IV): sequencing the most valuable type-strain genomes for metagenomic binning, comparative biology and taxonomic classification.</title>
        <authorList>
            <person name="Goeker M."/>
        </authorList>
    </citation>
    <scope>NUCLEOTIDE SEQUENCE [LARGE SCALE GENOMIC DNA]</scope>
    <source>
        <strain evidence="21 22">DSM 7138</strain>
    </source>
</reference>
<comment type="cofactor">
    <cofactor evidence="18">
        <name>Co(2+)</name>
        <dbReference type="ChEBI" id="CHEBI:48828"/>
    </cofactor>
    <cofactor evidence="18">
        <name>Zn(2+)</name>
        <dbReference type="ChEBI" id="CHEBI:29105"/>
    </cofactor>
    <text evidence="18">Binds 1 divalent metal cation per subunit. Can use either Co(2+) or Zn(2+).</text>
</comment>
<evidence type="ECO:0000256" key="7">
    <source>
        <dbReference type="ARBA" id="ARBA00013031"/>
    </source>
</evidence>
<evidence type="ECO:0000256" key="9">
    <source>
        <dbReference type="ARBA" id="ARBA00022490"/>
    </source>
</evidence>
<evidence type="ECO:0000256" key="1">
    <source>
        <dbReference type="ARBA" id="ARBA00001393"/>
    </source>
</evidence>
<dbReference type="Gene3D" id="3.40.50.1970">
    <property type="match status" value="1"/>
</dbReference>
<keyword evidence="10 18" id="KW-0028">Amino-acid biosynthesis</keyword>
<feature type="binding site" evidence="18">
    <location>
        <position position="255"/>
    </location>
    <ligand>
        <name>Zn(2+)</name>
        <dbReference type="ChEBI" id="CHEBI:29105"/>
    </ligand>
</feature>
<comment type="catalytic activity">
    <reaction evidence="1 18">
        <text>7-phospho-2-dehydro-3-deoxy-D-arabino-heptonate = 3-dehydroquinate + phosphate</text>
        <dbReference type="Rhea" id="RHEA:21968"/>
        <dbReference type="ChEBI" id="CHEBI:32364"/>
        <dbReference type="ChEBI" id="CHEBI:43474"/>
        <dbReference type="ChEBI" id="CHEBI:58394"/>
        <dbReference type="EC" id="4.2.3.4"/>
    </reaction>
</comment>
<dbReference type="OrthoDB" id="9806583at2"/>
<evidence type="ECO:0000256" key="18">
    <source>
        <dbReference type="HAMAP-Rule" id="MF_00110"/>
    </source>
</evidence>
<gene>
    <name evidence="18" type="primary">aroB</name>
    <name evidence="21" type="ORF">C7449_103552</name>
</gene>
<evidence type="ECO:0000256" key="8">
    <source>
        <dbReference type="ARBA" id="ARBA00017684"/>
    </source>
</evidence>
<dbReference type="GO" id="GO:0008652">
    <property type="term" value="P:amino acid biosynthetic process"/>
    <property type="evidence" value="ECO:0007669"/>
    <property type="project" value="UniProtKB-KW"/>
</dbReference>
<comment type="cofactor">
    <cofactor evidence="2 18">
        <name>NAD(+)</name>
        <dbReference type="ChEBI" id="CHEBI:57540"/>
    </cofactor>
</comment>
<evidence type="ECO:0000256" key="3">
    <source>
        <dbReference type="ARBA" id="ARBA00003485"/>
    </source>
</evidence>
<dbReference type="Pfam" id="PF24621">
    <property type="entry name" value="DHQS_C"/>
    <property type="match status" value="1"/>
</dbReference>
<organism evidence="21 22">
    <name type="scientific">Mycoplana dimorpha</name>
    <dbReference type="NCBI Taxonomy" id="28320"/>
    <lineage>
        <taxon>Bacteria</taxon>
        <taxon>Pseudomonadati</taxon>
        <taxon>Pseudomonadota</taxon>
        <taxon>Alphaproteobacteria</taxon>
        <taxon>Hyphomicrobiales</taxon>
        <taxon>Rhizobiaceae</taxon>
        <taxon>Mycoplana</taxon>
    </lineage>
</organism>
<evidence type="ECO:0000256" key="12">
    <source>
        <dbReference type="ARBA" id="ARBA00022741"/>
    </source>
</evidence>
<feature type="binding site" evidence="18">
    <location>
        <position position="193"/>
    </location>
    <ligand>
        <name>Zn(2+)</name>
        <dbReference type="ChEBI" id="CHEBI:29105"/>
    </ligand>
</feature>
<comment type="caution">
    <text evidence="18">Lacks conserved residue(s) required for the propagation of feature annotation.</text>
</comment>
<dbReference type="GO" id="GO:0009423">
    <property type="term" value="P:chorismate biosynthetic process"/>
    <property type="evidence" value="ECO:0007669"/>
    <property type="project" value="UniProtKB-UniRule"/>
</dbReference>
<evidence type="ECO:0000259" key="19">
    <source>
        <dbReference type="Pfam" id="PF01761"/>
    </source>
</evidence>
<dbReference type="GO" id="GO:0005737">
    <property type="term" value="C:cytoplasm"/>
    <property type="evidence" value="ECO:0007669"/>
    <property type="project" value="UniProtKB-SubCell"/>
</dbReference>
<feature type="domain" description="3-dehydroquinate synthase N-terminal" evidence="19">
    <location>
        <begin position="77"/>
        <end position="188"/>
    </location>
</feature>
<dbReference type="EMBL" id="PZZZ01000003">
    <property type="protein sequence ID" value="PTM96532.1"/>
    <property type="molecule type" value="Genomic_DNA"/>
</dbReference>
<dbReference type="RefSeq" id="WP_108002567.1">
    <property type="nucleotide sequence ID" value="NZ_JBHEEX010000002.1"/>
</dbReference>
<dbReference type="GO" id="GO:0003856">
    <property type="term" value="F:3-dehydroquinate synthase activity"/>
    <property type="evidence" value="ECO:0007669"/>
    <property type="project" value="UniProtKB-UniRule"/>
</dbReference>
<evidence type="ECO:0000313" key="21">
    <source>
        <dbReference type="EMBL" id="PTM96532.1"/>
    </source>
</evidence>
<dbReference type="PIRSF" id="PIRSF001455">
    <property type="entry name" value="DHQ_synth"/>
    <property type="match status" value="1"/>
</dbReference>
<dbReference type="SUPFAM" id="SSF56796">
    <property type="entry name" value="Dehydroquinate synthase-like"/>
    <property type="match status" value="1"/>
</dbReference>
<evidence type="ECO:0000313" key="22">
    <source>
        <dbReference type="Proteomes" id="UP000241247"/>
    </source>
</evidence>
<dbReference type="AlphaFoldDB" id="A0A2T5BC19"/>
<dbReference type="PANTHER" id="PTHR43622">
    <property type="entry name" value="3-DEHYDROQUINATE SYNTHASE"/>
    <property type="match status" value="1"/>
</dbReference>
<feature type="binding site" evidence="18">
    <location>
        <position position="151"/>
    </location>
    <ligand>
        <name>NAD(+)</name>
        <dbReference type="ChEBI" id="CHEBI:57540"/>
    </ligand>
</feature>
<keyword evidence="9 18" id="KW-0963">Cytoplasm</keyword>
<sequence length="376" mass="39835">MTSPASAARRTVRVDLGERSYDILIGPGLIASAGAEIGARLKGCRIAVVTDEHVAPLYLEPFLSSLADAGIEAVSQVLPAGEKTKSFEHLMTVCDAVLGARIERGDAVVALGGGVIGDLTGFAAGIVRRGSRFIQVPTSLLAQVDSSVGGKTGINSRHGKNLIGVFHQPDLVLADTGVLDTLSPREFRAGYAEVAKYGLIDKPDFFAWLEKNWRDIFSGGEARIEAIATSCQAKADVVAADERETGLRALLNLGHTFGHALEAATEYDSARLVHGEGVAIGMVLAHQFSARMNLASPDDARRVEAHLKDVGLPVSMDAIPGGLPPVEVLMEAIAQDKKVKSGRLTFILTRGIGQSFVADDVPASEVLSFLKEKHPR</sequence>
<evidence type="ECO:0000256" key="15">
    <source>
        <dbReference type="ARBA" id="ARBA00023141"/>
    </source>
</evidence>
<dbReference type="CDD" id="cd08195">
    <property type="entry name" value="DHQS"/>
    <property type="match status" value="1"/>
</dbReference>
<dbReference type="InterPro" id="IPR050071">
    <property type="entry name" value="Dehydroquinate_synthase"/>
</dbReference>
<keyword evidence="13 18" id="KW-0862">Zinc</keyword>
<keyword evidence="11 18" id="KW-0479">Metal-binding</keyword>
<dbReference type="GO" id="GO:0046872">
    <property type="term" value="F:metal ion binding"/>
    <property type="evidence" value="ECO:0007669"/>
    <property type="project" value="UniProtKB-KW"/>
</dbReference>
<feature type="binding site" evidence="18">
    <location>
        <begin position="138"/>
        <end position="139"/>
    </location>
    <ligand>
        <name>NAD(+)</name>
        <dbReference type="ChEBI" id="CHEBI:57540"/>
    </ligand>
</feature>
<dbReference type="GO" id="GO:0000166">
    <property type="term" value="F:nucleotide binding"/>
    <property type="evidence" value="ECO:0007669"/>
    <property type="project" value="UniProtKB-KW"/>
</dbReference>
<dbReference type="NCBIfam" id="TIGR01357">
    <property type="entry name" value="aroB"/>
    <property type="match status" value="1"/>
</dbReference>
<dbReference type="PANTHER" id="PTHR43622:SF7">
    <property type="entry name" value="3-DEHYDROQUINATE SYNTHASE, CHLOROPLASTIC"/>
    <property type="match status" value="1"/>
</dbReference>
<dbReference type="InterPro" id="IPR030963">
    <property type="entry name" value="DHQ_synth_fam"/>
</dbReference>
<evidence type="ECO:0000256" key="13">
    <source>
        <dbReference type="ARBA" id="ARBA00022833"/>
    </source>
</evidence>
<dbReference type="UniPathway" id="UPA00053">
    <property type="reaction ID" value="UER00085"/>
</dbReference>
<keyword evidence="16 18" id="KW-0456">Lyase</keyword>
<evidence type="ECO:0000256" key="17">
    <source>
        <dbReference type="ARBA" id="ARBA00023285"/>
    </source>
</evidence>
<keyword evidence="12 18" id="KW-0547">Nucleotide-binding</keyword>
<proteinExistence type="inferred from homology"/>
<comment type="similarity">
    <text evidence="6 18">Belongs to the sugar phosphate cyclases superfamily. Dehydroquinate synthase family.</text>
</comment>
<evidence type="ECO:0000256" key="5">
    <source>
        <dbReference type="ARBA" id="ARBA00004661"/>
    </source>
</evidence>
<dbReference type="Proteomes" id="UP000241247">
    <property type="component" value="Unassembled WGS sequence"/>
</dbReference>
<feature type="binding site" evidence="18">
    <location>
        <begin position="114"/>
        <end position="118"/>
    </location>
    <ligand>
        <name>NAD(+)</name>
        <dbReference type="ChEBI" id="CHEBI:57540"/>
    </ligand>
</feature>
<evidence type="ECO:0000256" key="14">
    <source>
        <dbReference type="ARBA" id="ARBA00023027"/>
    </source>
</evidence>
<evidence type="ECO:0000259" key="20">
    <source>
        <dbReference type="Pfam" id="PF24621"/>
    </source>
</evidence>
<keyword evidence="22" id="KW-1185">Reference proteome</keyword>